<evidence type="ECO:0000256" key="4">
    <source>
        <dbReference type="ARBA" id="ARBA00022679"/>
    </source>
</evidence>
<dbReference type="EC" id="2.7.7.6" evidence="2"/>
<name>A0A3P7QMF7_CYLGO</name>
<keyword evidence="6" id="KW-0804">Transcription</keyword>
<keyword evidence="4" id="KW-0808">Transferase</keyword>
<feature type="domain" description="RNA polymerase Rpb1" evidence="7">
    <location>
        <begin position="2"/>
        <end position="61"/>
    </location>
</feature>
<dbReference type="GO" id="GO:0005665">
    <property type="term" value="C:RNA polymerase II, core complex"/>
    <property type="evidence" value="ECO:0007669"/>
    <property type="project" value="TreeGrafter"/>
</dbReference>
<dbReference type="GO" id="GO:0006351">
    <property type="term" value="P:DNA-templated transcription"/>
    <property type="evidence" value="ECO:0007669"/>
    <property type="project" value="InterPro"/>
</dbReference>
<evidence type="ECO:0000256" key="2">
    <source>
        <dbReference type="ARBA" id="ARBA00012418"/>
    </source>
</evidence>
<dbReference type="Pfam" id="PF04997">
    <property type="entry name" value="RNA_pol_Rpb1_1"/>
    <property type="match status" value="1"/>
</dbReference>
<evidence type="ECO:0000259" key="7">
    <source>
        <dbReference type="Pfam" id="PF04997"/>
    </source>
</evidence>
<keyword evidence="3" id="KW-0240">DNA-directed RNA polymerase</keyword>
<protein>
    <recommendedName>
        <fullName evidence="2">DNA-directed RNA polymerase</fullName>
        <ecNumber evidence="2">2.7.7.6</ecNumber>
    </recommendedName>
</protein>
<gene>
    <name evidence="8" type="ORF">CGOC_LOCUS12247</name>
</gene>
<evidence type="ECO:0000256" key="6">
    <source>
        <dbReference type="ARBA" id="ARBA00023163"/>
    </source>
</evidence>
<organism evidence="8 9">
    <name type="scientific">Cylicostephanus goldi</name>
    <name type="common">Nematode worm</name>
    <dbReference type="NCBI Taxonomy" id="71465"/>
    <lineage>
        <taxon>Eukaryota</taxon>
        <taxon>Metazoa</taxon>
        <taxon>Ecdysozoa</taxon>
        <taxon>Nematoda</taxon>
        <taxon>Chromadorea</taxon>
        <taxon>Rhabditida</taxon>
        <taxon>Rhabditina</taxon>
        <taxon>Rhabditomorpha</taxon>
        <taxon>Strongyloidea</taxon>
        <taxon>Strongylidae</taxon>
        <taxon>Cylicostephanus</taxon>
    </lineage>
</organism>
<dbReference type="AlphaFoldDB" id="A0A3P7QMF7"/>
<evidence type="ECO:0000256" key="3">
    <source>
        <dbReference type="ARBA" id="ARBA00022478"/>
    </source>
</evidence>
<comment type="similarity">
    <text evidence="1">Belongs to the RNA polymerase beta' chain family.</text>
</comment>
<dbReference type="EMBL" id="UYRV01121752">
    <property type="protein sequence ID" value="VDN32932.1"/>
    <property type="molecule type" value="Genomic_DNA"/>
</dbReference>
<dbReference type="PANTHER" id="PTHR19376:SF37">
    <property type="entry name" value="DNA-DIRECTED RNA POLYMERASE II SUBUNIT RPB1"/>
    <property type="match status" value="1"/>
</dbReference>
<keyword evidence="9" id="KW-1185">Reference proteome</keyword>
<dbReference type="PANTHER" id="PTHR19376">
    <property type="entry name" value="DNA-DIRECTED RNA POLYMERASE"/>
    <property type="match status" value="1"/>
</dbReference>
<accession>A0A3P7QMF7</accession>
<evidence type="ECO:0000313" key="8">
    <source>
        <dbReference type="EMBL" id="VDN32932.1"/>
    </source>
</evidence>
<dbReference type="Proteomes" id="UP000271889">
    <property type="component" value="Unassembled WGS sequence"/>
</dbReference>
<proteinExistence type="inferred from homology"/>
<dbReference type="InterPro" id="IPR044893">
    <property type="entry name" value="RNA_pol_Rpb1_clamp_domain"/>
</dbReference>
<keyword evidence="5" id="KW-0548">Nucleotidyltransferase</keyword>
<dbReference type="GO" id="GO:0003677">
    <property type="term" value="F:DNA binding"/>
    <property type="evidence" value="ECO:0007669"/>
    <property type="project" value="InterPro"/>
</dbReference>
<evidence type="ECO:0000313" key="9">
    <source>
        <dbReference type="Proteomes" id="UP000271889"/>
    </source>
</evidence>
<dbReference type="GO" id="GO:0003899">
    <property type="term" value="F:DNA-directed RNA polymerase activity"/>
    <property type="evidence" value="ECO:0007669"/>
    <property type="project" value="UniProtKB-EC"/>
</dbReference>
<dbReference type="Gene3D" id="4.10.860.120">
    <property type="entry name" value="RNA polymerase II, clamp domain"/>
    <property type="match status" value="1"/>
</dbReference>
<evidence type="ECO:0000256" key="1">
    <source>
        <dbReference type="ARBA" id="ARBA00006460"/>
    </source>
</evidence>
<reference evidence="8 9" key="1">
    <citation type="submission" date="2018-11" db="EMBL/GenBank/DDBJ databases">
        <authorList>
            <consortium name="Pathogen Informatics"/>
        </authorList>
    </citation>
    <scope>NUCLEOTIDE SEQUENCE [LARGE SCALE GENOMIC DNA]</scope>
</reference>
<dbReference type="SUPFAM" id="SSF64484">
    <property type="entry name" value="beta and beta-prime subunits of DNA dependent RNA-polymerase"/>
    <property type="match status" value="1"/>
</dbReference>
<dbReference type="InterPro" id="IPR007080">
    <property type="entry name" value="RNA_pol_Rpb1_1"/>
</dbReference>
<dbReference type="OrthoDB" id="270392at2759"/>
<evidence type="ECO:0000256" key="5">
    <source>
        <dbReference type="ARBA" id="ARBA00022695"/>
    </source>
</evidence>
<dbReference type="InterPro" id="IPR045867">
    <property type="entry name" value="DNA-dir_RpoC_beta_prime"/>
</dbReference>
<sequence>MTCAGNLADCPGHFAHLELARPVFHIGFLTKTLKVLRCVCFYCSKLLLDKDNQRVKDILRKTQG</sequence>